<dbReference type="Pfam" id="PF26215">
    <property type="entry name" value="HTH_animal"/>
    <property type="match status" value="1"/>
</dbReference>
<reference evidence="2" key="1">
    <citation type="submission" date="2023-07" db="EMBL/GenBank/DDBJ databases">
        <authorList>
            <person name="Stuckert A."/>
        </authorList>
    </citation>
    <scope>NUCLEOTIDE SEQUENCE</scope>
</reference>
<evidence type="ECO:0000259" key="1">
    <source>
        <dbReference type="Pfam" id="PF26215"/>
    </source>
</evidence>
<dbReference type="EMBL" id="CAUEEQ010064973">
    <property type="protein sequence ID" value="CAJ0965044.1"/>
    <property type="molecule type" value="Genomic_DNA"/>
</dbReference>
<gene>
    <name evidence="2" type="ORF">RIMI_LOCUS19905493</name>
</gene>
<comment type="caution">
    <text evidence="2">The sequence shown here is derived from an EMBL/GenBank/DDBJ whole genome shotgun (WGS) entry which is preliminary data.</text>
</comment>
<accession>A0ABN9MEE9</accession>
<proteinExistence type="predicted"/>
<protein>
    <recommendedName>
        <fullName evidence="1">Helix-turn-helix domain-containing protein</fullName>
    </recommendedName>
</protein>
<dbReference type="Proteomes" id="UP001176940">
    <property type="component" value="Unassembled WGS sequence"/>
</dbReference>
<feature type="domain" description="Helix-turn-helix" evidence="1">
    <location>
        <begin position="112"/>
        <end position="168"/>
    </location>
</feature>
<keyword evidence="3" id="KW-1185">Reference proteome</keyword>
<organism evidence="2 3">
    <name type="scientific">Ranitomeya imitator</name>
    <name type="common">mimic poison frog</name>
    <dbReference type="NCBI Taxonomy" id="111125"/>
    <lineage>
        <taxon>Eukaryota</taxon>
        <taxon>Metazoa</taxon>
        <taxon>Chordata</taxon>
        <taxon>Craniata</taxon>
        <taxon>Vertebrata</taxon>
        <taxon>Euteleostomi</taxon>
        <taxon>Amphibia</taxon>
        <taxon>Batrachia</taxon>
        <taxon>Anura</taxon>
        <taxon>Neobatrachia</taxon>
        <taxon>Hyloidea</taxon>
        <taxon>Dendrobatidae</taxon>
        <taxon>Dendrobatinae</taxon>
        <taxon>Ranitomeya</taxon>
    </lineage>
</organism>
<dbReference type="PANTHER" id="PTHR21301">
    <property type="entry name" value="REVERSE TRANSCRIPTASE"/>
    <property type="match status" value="1"/>
</dbReference>
<dbReference type="InterPro" id="IPR058912">
    <property type="entry name" value="HTH_animal"/>
</dbReference>
<name>A0ABN9MEE9_9NEOB</name>
<evidence type="ECO:0000313" key="2">
    <source>
        <dbReference type="EMBL" id="CAJ0965044.1"/>
    </source>
</evidence>
<dbReference type="PANTHER" id="PTHR21301:SF12">
    <property type="match status" value="1"/>
</dbReference>
<sequence>MGTSVACTLANLYLAFFEDKYVYSDTNPFLKHIKLFIRYVDDVLVVWDGTADDFTNFVQFLSDNNSMNMKFTSLYCNQSLEFLDVRISIEAGEINTEVYRKPTSYITSSNALLHFQSAHPFYTKQALPFSQFLRVKRINSTKGGFKRQSQMLYKRFENRGYPRPLLDAALNWAENEASCSTKPASHTNASNDKPFVFSFKYGPMDTYIRSIIRKNWHILGKDAELTDRLQRGPLFASRRSKNIGDILVRNRITTDHTNWLNKDTPKGNYKCGHCNLCTQHITGNTVQIGPIKHIVTDFISCKTTYTVYVIFCQCGFYYIGKTIRPLYIRIKEHFSSVRTGKGVPRLINHVRQCHAGNTHTLRFAGIARVYSPQQGGNLNQLLLRCEARWIMRTNATGPMGLNERIDMSVFL</sequence>
<evidence type="ECO:0000313" key="3">
    <source>
        <dbReference type="Proteomes" id="UP001176940"/>
    </source>
</evidence>